<keyword evidence="2" id="KW-0812">Transmembrane</keyword>
<evidence type="ECO:0000313" key="4">
    <source>
        <dbReference type="Proteomes" id="UP000008698"/>
    </source>
</evidence>
<evidence type="ECO:0000256" key="1">
    <source>
        <dbReference type="SAM" id="MobiDB-lite"/>
    </source>
</evidence>
<dbReference type="Proteomes" id="UP000008698">
    <property type="component" value="Unassembled WGS sequence"/>
</dbReference>
<keyword evidence="2" id="KW-1133">Transmembrane helix</keyword>
<proteinExistence type="predicted"/>
<evidence type="ECO:0000256" key="2">
    <source>
        <dbReference type="SAM" id="Phobius"/>
    </source>
</evidence>
<dbReference type="RefSeq" id="XP_003006126.1">
    <property type="nucleotide sequence ID" value="XM_003006080.1"/>
</dbReference>
<dbReference type="GeneID" id="9534606"/>
<dbReference type="EMBL" id="DS985217">
    <property type="protein sequence ID" value="EEY17970.1"/>
    <property type="molecule type" value="Genomic_DNA"/>
</dbReference>
<evidence type="ECO:0000313" key="3">
    <source>
        <dbReference type="EMBL" id="EEY17970.1"/>
    </source>
</evidence>
<dbReference type="OrthoDB" id="441660at2759"/>
<dbReference type="eggNOG" id="ENOG502QUEX">
    <property type="taxonomic scope" value="Eukaryota"/>
</dbReference>
<sequence>MSDDGFAENAPLLSSMERQEATERPAAERGDATATAADHPDAPIPDSTTTAQQRRELEVEDDSSTSTPRFLQDDRNGKRWKWGPQNPRDWKIKPVFPRIQEFPLLLVEKYLPKRKQRLVVVFFYVAIWAVTFALVKRAETLATEIEGWRTPSEIGCGATYWGAGNRCGINGVDCRPFNGSGFPF</sequence>
<feature type="transmembrane region" description="Helical" evidence="2">
    <location>
        <begin position="118"/>
        <end position="135"/>
    </location>
</feature>
<organism evidence="4">
    <name type="scientific">Verticillium alfalfae (strain VaMs.102 / ATCC MYA-4576 / FGSC 10136)</name>
    <name type="common">Verticillium wilt of alfalfa</name>
    <name type="synonym">Verticillium albo-atrum</name>
    <dbReference type="NCBI Taxonomy" id="526221"/>
    <lineage>
        <taxon>Eukaryota</taxon>
        <taxon>Fungi</taxon>
        <taxon>Dikarya</taxon>
        <taxon>Ascomycota</taxon>
        <taxon>Pezizomycotina</taxon>
        <taxon>Sordariomycetes</taxon>
        <taxon>Hypocreomycetidae</taxon>
        <taxon>Glomerellales</taxon>
        <taxon>Plectosphaerellaceae</taxon>
        <taxon>Verticillium</taxon>
    </lineage>
</organism>
<gene>
    <name evidence="3" type="ORF">VDBG_04079</name>
</gene>
<name>C9SFI4_VERA1</name>
<accession>C9SFI4</accession>
<feature type="compositionally biased region" description="Basic and acidic residues" evidence="1">
    <location>
        <begin position="17"/>
        <end position="31"/>
    </location>
</feature>
<dbReference type="HOGENOM" id="CLU_1469302_0_0_1"/>
<dbReference type="AlphaFoldDB" id="C9SFI4"/>
<reference evidence="4" key="1">
    <citation type="journal article" date="2011" name="PLoS Pathog.">
        <title>Comparative genomics yields insights into niche adaptation of plant vascular wilt pathogens.</title>
        <authorList>
            <person name="Klosterman S.J."/>
            <person name="Subbarao K.V."/>
            <person name="Kang S."/>
            <person name="Veronese P."/>
            <person name="Gold S.E."/>
            <person name="Thomma B.P.H.J."/>
            <person name="Chen Z."/>
            <person name="Henrissat B."/>
            <person name="Lee Y.-H."/>
            <person name="Park J."/>
            <person name="Garcia-Pedrajas M.D."/>
            <person name="Barbara D.J."/>
            <person name="Anchieta A."/>
            <person name="de Jonge R."/>
            <person name="Santhanam P."/>
            <person name="Maruthachalam K."/>
            <person name="Atallah Z."/>
            <person name="Amyotte S.G."/>
            <person name="Paz Z."/>
            <person name="Inderbitzin P."/>
            <person name="Hayes R.J."/>
            <person name="Heiman D.I."/>
            <person name="Young S."/>
            <person name="Zeng Q."/>
            <person name="Engels R."/>
            <person name="Galagan J."/>
            <person name="Cuomo C.A."/>
            <person name="Dobinson K.F."/>
            <person name="Ma L.-J."/>
        </authorList>
    </citation>
    <scope>NUCLEOTIDE SEQUENCE [LARGE SCALE GENOMIC DNA]</scope>
    <source>
        <strain evidence="4">VaMs.102 / ATCC MYA-4576 / FGSC 10136</strain>
    </source>
</reference>
<dbReference type="KEGG" id="val:VDBG_04079"/>
<keyword evidence="2" id="KW-0472">Membrane</keyword>
<protein>
    <submittedName>
        <fullName evidence="3">LCCL domain-containing protein</fullName>
    </submittedName>
</protein>
<feature type="region of interest" description="Disordered" evidence="1">
    <location>
        <begin position="1"/>
        <end position="84"/>
    </location>
</feature>
<keyword evidence="4" id="KW-1185">Reference proteome</keyword>